<sequence>MPRANVSVSRAFTKTELLGMTTQTAHVLHVIAHGQGDRIQTGNGKSNTTSADFTLLGQKGGILPQIVVSTACTFYNEHWKAALQACGVKILIASPQEVTPANLVAFDMSFYAALLSSTRRGKSTLARAEESFAMAQVYYESLWPIGTPHAKFQIAHL</sequence>
<dbReference type="EMBL" id="BONK01000008">
    <property type="protein sequence ID" value="GIG21743.1"/>
    <property type="molecule type" value="Genomic_DNA"/>
</dbReference>
<accession>A0A919U0A9</accession>
<keyword evidence="2" id="KW-1185">Reference proteome</keyword>
<protein>
    <submittedName>
        <fullName evidence="1">Uncharacterized protein</fullName>
    </submittedName>
</protein>
<name>A0A919U0A9_9CELL</name>
<comment type="caution">
    <text evidence="1">The sequence shown here is derived from an EMBL/GenBank/DDBJ whole genome shotgun (WGS) entry which is preliminary data.</text>
</comment>
<gene>
    <name evidence="1" type="ORF">Cch01nite_24670</name>
</gene>
<reference evidence="1" key="1">
    <citation type="submission" date="2021-01" db="EMBL/GenBank/DDBJ databases">
        <title>Whole genome shotgun sequence of Cellulomonas chitinilytica NBRC 110799.</title>
        <authorList>
            <person name="Komaki H."/>
            <person name="Tamura T."/>
        </authorList>
    </citation>
    <scope>NUCLEOTIDE SEQUENCE</scope>
    <source>
        <strain evidence="1">NBRC 110799</strain>
    </source>
</reference>
<dbReference type="Proteomes" id="UP000632740">
    <property type="component" value="Unassembled WGS sequence"/>
</dbReference>
<organism evidence="1 2">
    <name type="scientific">Cellulomonas chitinilytica</name>
    <dbReference type="NCBI Taxonomy" id="398759"/>
    <lineage>
        <taxon>Bacteria</taxon>
        <taxon>Bacillati</taxon>
        <taxon>Actinomycetota</taxon>
        <taxon>Actinomycetes</taxon>
        <taxon>Micrococcales</taxon>
        <taxon>Cellulomonadaceae</taxon>
        <taxon>Cellulomonas</taxon>
    </lineage>
</organism>
<evidence type="ECO:0000313" key="2">
    <source>
        <dbReference type="Proteomes" id="UP000632740"/>
    </source>
</evidence>
<proteinExistence type="predicted"/>
<evidence type="ECO:0000313" key="1">
    <source>
        <dbReference type="EMBL" id="GIG21743.1"/>
    </source>
</evidence>
<dbReference type="AlphaFoldDB" id="A0A919U0A9"/>